<keyword evidence="1" id="KW-0812">Transmembrane</keyword>
<dbReference type="EMBL" id="FODJ01000005">
    <property type="protein sequence ID" value="SEO22237.1"/>
    <property type="molecule type" value="Genomic_DNA"/>
</dbReference>
<dbReference type="OrthoDB" id="5437800at2"/>
<dbReference type="Gene3D" id="3.20.20.370">
    <property type="entry name" value="Glycoside hydrolase/deacetylase"/>
    <property type="match status" value="1"/>
</dbReference>
<reference evidence="2 3" key="1">
    <citation type="submission" date="2016-10" db="EMBL/GenBank/DDBJ databases">
        <authorList>
            <person name="de Groot N.N."/>
        </authorList>
    </citation>
    <scope>NUCLEOTIDE SEQUENCE [LARGE SCALE GENOMIC DNA]</scope>
    <source>
        <strain evidence="2 3">CGMCC 1.10434</strain>
    </source>
</reference>
<accession>A0A1H8MY02</accession>
<dbReference type="SUPFAM" id="SSF88713">
    <property type="entry name" value="Glycoside hydrolase/deacetylase"/>
    <property type="match status" value="1"/>
</dbReference>
<dbReference type="GO" id="GO:0005975">
    <property type="term" value="P:carbohydrate metabolic process"/>
    <property type="evidence" value="ECO:0007669"/>
    <property type="project" value="InterPro"/>
</dbReference>
<keyword evidence="1" id="KW-1133">Transmembrane helix</keyword>
<gene>
    <name evidence="2" type="ORF">SAMN04488134_10546</name>
</gene>
<feature type="transmembrane region" description="Helical" evidence="1">
    <location>
        <begin position="22"/>
        <end position="42"/>
    </location>
</feature>
<dbReference type="RefSeq" id="WP_091496827.1">
    <property type="nucleotide sequence ID" value="NZ_FODJ01000005.1"/>
</dbReference>
<dbReference type="PANTHER" id="PTHR34216:SF7">
    <property type="entry name" value="POLY-BETA-1,6-N-ACETYL-D-GLUCOSAMINE N-DEACETYLASE"/>
    <property type="match status" value="1"/>
</dbReference>
<evidence type="ECO:0000256" key="1">
    <source>
        <dbReference type="SAM" id="Phobius"/>
    </source>
</evidence>
<dbReference type="InterPro" id="IPR011330">
    <property type="entry name" value="Glyco_hydro/deAcase_b/a-brl"/>
</dbReference>
<evidence type="ECO:0000313" key="3">
    <source>
        <dbReference type="Proteomes" id="UP000199300"/>
    </source>
</evidence>
<keyword evidence="3" id="KW-1185">Reference proteome</keyword>
<dbReference type="STRING" id="872970.SAMN04488134_10546"/>
<evidence type="ECO:0000313" key="2">
    <source>
        <dbReference type="EMBL" id="SEO22237.1"/>
    </source>
</evidence>
<sequence length="561" mass="64244">MTTSLEQLSLARKKKKSKISKTCFQLIVIAIITFFLYDNLFFTSHYQPVANERLTNTLGFIALAYSDVSQDGAGGSISHAKLADQLTAFKALGFETISQQDILSFYNENTRLPERALFLSFDHLQVESSAFIHGLLEELNYQATLFTYANQFESKSRSELTARQLERLLASGYWELGSNGFQLTYINGFNESGMYLGERSDGTVNQEPLSYFNHSLTDYLRDPFFIPRESRSEMEDRIKTEYDQAFATYSKIFADPPSVYALSRPNVLFTTMEEDVAAINELMIRQYYHINFNRNRSGYNQLNDNPFDLSRLQVSSDWSVANLLMRIQAETGWQFTIKSDNSRHWDVQAGVIQFDQELIELTSFPDQLVEVSFAENLPNTFTISYQLKQDPINEQIASLWNLERTEGIHVAIDNEQIKVYTTDAHNILHSLVSRRITYLTNGEPDTLANLSPYFTAIQVKYQSPQELSTLSMSINLSDDMLTISVNDWSTTVALPFTANQYQLTFSGQALVQHAPISEMVISSLNIKSDNQFIYPYRTEQQPFLHSFTSFLAKLLFQENRS</sequence>
<dbReference type="PANTHER" id="PTHR34216">
    <property type="match status" value="1"/>
</dbReference>
<protein>
    <recommendedName>
        <fullName evidence="4">Polysaccharide deacetylase</fullName>
    </recommendedName>
</protein>
<organism evidence="2 3">
    <name type="scientific">Amphibacillus marinus</name>
    <dbReference type="NCBI Taxonomy" id="872970"/>
    <lineage>
        <taxon>Bacteria</taxon>
        <taxon>Bacillati</taxon>
        <taxon>Bacillota</taxon>
        <taxon>Bacilli</taxon>
        <taxon>Bacillales</taxon>
        <taxon>Bacillaceae</taxon>
        <taxon>Amphibacillus</taxon>
    </lineage>
</organism>
<name>A0A1H8MY02_9BACI</name>
<proteinExistence type="predicted"/>
<dbReference type="Proteomes" id="UP000199300">
    <property type="component" value="Unassembled WGS sequence"/>
</dbReference>
<dbReference type="AlphaFoldDB" id="A0A1H8MY02"/>
<evidence type="ECO:0008006" key="4">
    <source>
        <dbReference type="Google" id="ProtNLM"/>
    </source>
</evidence>
<keyword evidence="1" id="KW-0472">Membrane</keyword>
<dbReference type="InterPro" id="IPR051398">
    <property type="entry name" value="Polysacch_Deacetylase"/>
</dbReference>